<dbReference type="Proteomes" id="UP001365542">
    <property type="component" value="Unassembled WGS sequence"/>
</dbReference>
<accession>A0AAV9XDT6</accession>
<feature type="compositionally biased region" description="Polar residues" evidence="1">
    <location>
        <begin position="103"/>
        <end position="163"/>
    </location>
</feature>
<proteinExistence type="predicted"/>
<feature type="region of interest" description="Disordered" evidence="1">
    <location>
        <begin position="1"/>
        <end position="192"/>
    </location>
</feature>
<feature type="compositionally biased region" description="Acidic residues" evidence="1">
    <location>
        <begin position="66"/>
        <end position="79"/>
    </location>
</feature>
<reference evidence="2 3" key="1">
    <citation type="submission" date="2019-10" db="EMBL/GenBank/DDBJ databases">
        <authorList>
            <person name="Palmer J.M."/>
        </authorList>
    </citation>
    <scope>NUCLEOTIDE SEQUENCE [LARGE SCALE GENOMIC DNA]</scope>
    <source>
        <strain evidence="2 3">TWF694</strain>
    </source>
</reference>
<feature type="compositionally biased region" description="Basic and acidic residues" evidence="1">
    <location>
        <begin position="50"/>
        <end position="65"/>
    </location>
</feature>
<evidence type="ECO:0000256" key="1">
    <source>
        <dbReference type="SAM" id="MobiDB-lite"/>
    </source>
</evidence>
<dbReference type="EMBL" id="JAVHJO010000006">
    <property type="protein sequence ID" value="KAK6539309.1"/>
    <property type="molecule type" value="Genomic_DNA"/>
</dbReference>
<gene>
    <name evidence="2" type="ORF">TWF694_009543</name>
</gene>
<name>A0AAV9XDT6_9PEZI</name>
<feature type="compositionally biased region" description="Basic residues" evidence="1">
    <location>
        <begin position="181"/>
        <end position="192"/>
    </location>
</feature>
<dbReference type="AlphaFoldDB" id="A0AAV9XDT6"/>
<comment type="caution">
    <text evidence="2">The sequence shown here is derived from an EMBL/GenBank/DDBJ whole genome shotgun (WGS) entry which is preliminary data.</text>
</comment>
<protein>
    <submittedName>
        <fullName evidence="2">Uncharacterized protein</fullName>
    </submittedName>
</protein>
<sequence>MWEKFESGQSEDSFYEDISDAFKQTNNKNGRNRGEGEQELEVIMIDSDTEERYNEEPKHNHHYYEELLEYEPEDEENESESGPNLGKFVEPDNSDDDDYQGEKLTSNHQPARITRSQTLMSSPRTPVTRGNSMIAVSSPGKTFVSTPFSSLSENQRLSPSTSLGKRPAYSGLRTCTDQKPAKRRKQNRRGQR</sequence>
<evidence type="ECO:0000313" key="3">
    <source>
        <dbReference type="Proteomes" id="UP001365542"/>
    </source>
</evidence>
<organism evidence="2 3">
    <name type="scientific">Orbilia ellipsospora</name>
    <dbReference type="NCBI Taxonomy" id="2528407"/>
    <lineage>
        <taxon>Eukaryota</taxon>
        <taxon>Fungi</taxon>
        <taxon>Dikarya</taxon>
        <taxon>Ascomycota</taxon>
        <taxon>Pezizomycotina</taxon>
        <taxon>Orbiliomycetes</taxon>
        <taxon>Orbiliales</taxon>
        <taxon>Orbiliaceae</taxon>
        <taxon>Orbilia</taxon>
    </lineage>
</organism>
<keyword evidence="3" id="KW-1185">Reference proteome</keyword>
<evidence type="ECO:0000313" key="2">
    <source>
        <dbReference type="EMBL" id="KAK6539309.1"/>
    </source>
</evidence>